<dbReference type="InterPro" id="IPR050709">
    <property type="entry name" value="Biotin_Carboxyl_Carrier/Decarb"/>
</dbReference>
<name>A0A1I1XS05_THETY</name>
<accession>A0A1I1XS05</accession>
<dbReference type="InterPro" id="IPR000089">
    <property type="entry name" value="Biotin_lipoyl"/>
</dbReference>
<dbReference type="Pfam" id="PF00364">
    <property type="entry name" value="Biotin_lipoyl"/>
    <property type="match status" value="1"/>
</dbReference>
<dbReference type="FunFam" id="2.40.50.100:FF:000003">
    <property type="entry name" value="Acetyl-CoA carboxylase biotin carboxyl carrier protein"/>
    <property type="match status" value="1"/>
</dbReference>
<protein>
    <submittedName>
        <fullName evidence="1">Biotin carboxyl carrier protein</fullName>
    </submittedName>
</protein>
<dbReference type="AlphaFoldDB" id="A0A1I1XS05"/>
<dbReference type="PANTHER" id="PTHR45266:SF3">
    <property type="entry name" value="OXALOACETATE DECARBOXYLASE ALPHA CHAIN"/>
    <property type="match status" value="1"/>
</dbReference>
<reference evidence="1 2" key="1">
    <citation type="submission" date="2016-10" db="EMBL/GenBank/DDBJ databases">
        <authorList>
            <person name="de Groot N.N."/>
        </authorList>
    </citation>
    <scope>NUCLEOTIDE SEQUENCE [LARGE SCALE GENOMIC DNA]</scope>
    <source>
        <strain evidence="1 2">DSM 569</strain>
    </source>
</reference>
<dbReference type="PROSITE" id="PS50968">
    <property type="entry name" value="BIOTINYL_LIPOYL"/>
    <property type="match status" value="1"/>
</dbReference>
<dbReference type="PROSITE" id="PS00188">
    <property type="entry name" value="BIOTIN"/>
    <property type="match status" value="1"/>
</dbReference>
<organism evidence="1 2">
    <name type="scientific">Thermoanaerobacter thermohydrosulfuricus</name>
    <name type="common">Clostridium thermohydrosulfuricum</name>
    <dbReference type="NCBI Taxonomy" id="1516"/>
    <lineage>
        <taxon>Bacteria</taxon>
        <taxon>Bacillati</taxon>
        <taxon>Bacillota</taxon>
        <taxon>Clostridia</taxon>
        <taxon>Thermoanaerobacterales</taxon>
        <taxon>Thermoanaerobacteraceae</taxon>
        <taxon>Thermoanaerobacter</taxon>
    </lineage>
</organism>
<sequence>MKKFKVTVNGKVYEVEVEEIKEKDEVSNITQMATVSQPKVTQTQTTLEPVSKAEAPSPAAKGSKVISAPMPGTILDVKVKEGDRVKRGDVVVILEAMKMENEIMAPEEGVIASIHVSKGSSVNTGDILVTMN</sequence>
<dbReference type="Proteomes" id="UP000183404">
    <property type="component" value="Unassembled WGS sequence"/>
</dbReference>
<dbReference type="InterPro" id="IPR001882">
    <property type="entry name" value="Biotin_BS"/>
</dbReference>
<evidence type="ECO:0000313" key="2">
    <source>
        <dbReference type="Proteomes" id="UP000183404"/>
    </source>
</evidence>
<proteinExistence type="predicted"/>
<dbReference type="EMBL" id="FNBS01000010">
    <property type="protein sequence ID" value="SDF35957.1"/>
    <property type="molecule type" value="Genomic_DNA"/>
</dbReference>
<gene>
    <name evidence="1" type="ORF">SAMN04244560_00632</name>
</gene>
<dbReference type="RefSeq" id="WP_003870710.1">
    <property type="nucleotide sequence ID" value="NZ_FNBS01000010.1"/>
</dbReference>
<evidence type="ECO:0000313" key="1">
    <source>
        <dbReference type="EMBL" id="SDF35957.1"/>
    </source>
</evidence>
<dbReference type="Gene3D" id="2.40.50.100">
    <property type="match status" value="1"/>
</dbReference>
<dbReference type="CDD" id="cd06850">
    <property type="entry name" value="biotinyl_domain"/>
    <property type="match status" value="1"/>
</dbReference>
<dbReference type="SUPFAM" id="SSF51230">
    <property type="entry name" value="Single hybrid motif"/>
    <property type="match status" value="1"/>
</dbReference>
<dbReference type="PANTHER" id="PTHR45266">
    <property type="entry name" value="OXALOACETATE DECARBOXYLASE ALPHA CHAIN"/>
    <property type="match status" value="1"/>
</dbReference>
<dbReference type="InterPro" id="IPR011053">
    <property type="entry name" value="Single_hybrid_motif"/>
</dbReference>